<organism evidence="1 2">
    <name type="scientific">Kribbella sindirgiensis</name>
    <dbReference type="NCBI Taxonomy" id="1124744"/>
    <lineage>
        <taxon>Bacteria</taxon>
        <taxon>Bacillati</taxon>
        <taxon>Actinomycetota</taxon>
        <taxon>Actinomycetes</taxon>
        <taxon>Propionibacteriales</taxon>
        <taxon>Kribbellaceae</taxon>
        <taxon>Kribbella</taxon>
    </lineage>
</organism>
<proteinExistence type="predicted"/>
<reference evidence="1 2" key="1">
    <citation type="submission" date="2019-02" db="EMBL/GenBank/DDBJ databases">
        <title>Kribbella capetownensis sp. nov. and Kribbella speibonae sp. nov., isolated from soil.</title>
        <authorList>
            <person name="Curtis S.M."/>
            <person name="Norton I."/>
            <person name="Everest G.J."/>
            <person name="Meyers P.R."/>
        </authorList>
    </citation>
    <scope>NUCLEOTIDE SEQUENCE [LARGE SCALE GENOMIC DNA]</scope>
    <source>
        <strain evidence="1 2">DSM 27082</strain>
    </source>
</reference>
<evidence type="ECO:0000313" key="2">
    <source>
        <dbReference type="Proteomes" id="UP000292695"/>
    </source>
</evidence>
<sequence>MNLDHAQEFLSEYQQAGGPVRPSTALIPLIRARLRSGIAFWRRVQAADPAQDQAMTTAFETLRHVRWDPAAVAAPVTAWD</sequence>
<evidence type="ECO:0000313" key="1">
    <source>
        <dbReference type="EMBL" id="TCC24374.1"/>
    </source>
</evidence>
<dbReference type="Proteomes" id="UP000292695">
    <property type="component" value="Unassembled WGS sequence"/>
</dbReference>
<gene>
    <name evidence="1" type="ORF">E0H50_32540</name>
</gene>
<protein>
    <submittedName>
        <fullName evidence="1">Uncharacterized protein</fullName>
    </submittedName>
</protein>
<accession>A0A4R0I7J8</accession>
<name>A0A4R0I7J8_9ACTN</name>
<dbReference type="EMBL" id="SJKA01000015">
    <property type="protein sequence ID" value="TCC24374.1"/>
    <property type="molecule type" value="Genomic_DNA"/>
</dbReference>
<keyword evidence="2" id="KW-1185">Reference proteome</keyword>
<dbReference type="OrthoDB" id="5185751at2"/>
<comment type="caution">
    <text evidence="1">The sequence shown here is derived from an EMBL/GenBank/DDBJ whole genome shotgun (WGS) entry which is preliminary data.</text>
</comment>
<dbReference type="AlphaFoldDB" id="A0A4R0I7J8"/>
<dbReference type="RefSeq" id="WP_131294817.1">
    <property type="nucleotide sequence ID" value="NZ_SJKA01000015.1"/>
</dbReference>